<evidence type="ECO:0000256" key="6">
    <source>
        <dbReference type="ARBA" id="ARBA00022692"/>
    </source>
</evidence>
<dbReference type="AlphaFoldDB" id="A0A1H0BAP7"/>
<evidence type="ECO:0000256" key="13">
    <source>
        <dbReference type="ARBA" id="ARBA00023237"/>
    </source>
</evidence>
<dbReference type="NCBIfam" id="TIGR01783">
    <property type="entry name" value="TonB-siderophor"/>
    <property type="match status" value="1"/>
</dbReference>
<sequence length="799" mass="87823">MQKYLLNLLFFLLLSSGVFAQQTGSIKGRITTADGNVASNISVKLAGTSLGVITNEDGEYHIRKVPVGAHTIVVSGVGLLTKEKQIKVTGKSTVIVDFSLKENSSQLDDVQISGHKKKFKVDKVSSSLRLQTPLLELPQNIRVVTNQLMADQVAFDIVDGVTRNVSGALRVGHWDAQYANIFMRGTSIPAFRNGMNMKTPWGPLADDIATIDRIEFVKGPASFMMAMGEPGGIYNIVTKKPTGQNNSAVSVGAGGYNLARAAVDLDTKLSSDGKLLFRLNAAAQTKGSFNKYNYNDKYVIAPVISYQIDSNTKFTAEYTHQHVEAQALGNYGFSKKGFGDVPPSFFLGDPALDPQKLNDHNITLYLNHKLNKDWTFNAQLGYLNYGLKGGSVWLSSLDDAGNMRRYYNIGDELAINKNAQLSLLGELKTGQVVHRILAGLDMGNLKTWGDFSSSGTADLQLAGNAPFNIYNPVYGIPAANIPVLDRSRSIQVRSGSNVYATNLTYTGVYLQDELRFLEEKLRLTLAGRFTHAVTVGKTNALQISDNVFSPRVGLSYSITKDMSVYTLYDQSFLPQSGADKEGNVFKPVRGNNMEIGIKKDWFDGKWNTSVTAFRIVKENVLTQDPRYPNDPQNWRVQLGQIQSKGLEFDVVGEVVEGLNVTLNYAYTDPKVTKDESVIKNLKGTYVANAAKHISNGWLSYSFKKQGALLNGFGLSGGYQYQAKRVAGSGFTKSNLPDYIRFDAGLSYSKGKFNISAVVNNLLDRKLFTQGTAAATPAGYYTWIYDMPRNARITATYKFK</sequence>
<dbReference type="CDD" id="cd01347">
    <property type="entry name" value="ligand_gated_channel"/>
    <property type="match status" value="1"/>
</dbReference>
<dbReference type="GO" id="GO:0015344">
    <property type="term" value="F:siderophore uptake transmembrane transporter activity"/>
    <property type="evidence" value="ECO:0007669"/>
    <property type="project" value="TreeGrafter"/>
</dbReference>
<keyword evidence="10 15" id="KW-0798">TonB box</keyword>
<keyword evidence="4 14" id="KW-1134">Transmembrane beta strand</keyword>
<evidence type="ECO:0000259" key="17">
    <source>
        <dbReference type="Pfam" id="PF00593"/>
    </source>
</evidence>
<keyword evidence="7 16" id="KW-0732">Signal</keyword>
<dbReference type="Gene3D" id="2.170.130.10">
    <property type="entry name" value="TonB-dependent receptor, plug domain"/>
    <property type="match status" value="1"/>
</dbReference>
<accession>A0A1H0BAP7</accession>
<dbReference type="Gene3D" id="2.60.40.1120">
    <property type="entry name" value="Carboxypeptidase-like, regulatory domain"/>
    <property type="match status" value="1"/>
</dbReference>
<dbReference type="Pfam" id="PF13715">
    <property type="entry name" value="CarbopepD_reg_2"/>
    <property type="match status" value="1"/>
</dbReference>
<comment type="similarity">
    <text evidence="2 14 15">Belongs to the TonB-dependent receptor family.</text>
</comment>
<evidence type="ECO:0000259" key="18">
    <source>
        <dbReference type="Pfam" id="PF07715"/>
    </source>
</evidence>
<proteinExistence type="inferred from homology"/>
<evidence type="ECO:0000313" key="20">
    <source>
        <dbReference type="Proteomes" id="UP000183200"/>
    </source>
</evidence>
<evidence type="ECO:0000256" key="11">
    <source>
        <dbReference type="ARBA" id="ARBA00023136"/>
    </source>
</evidence>
<keyword evidence="20" id="KW-1185">Reference proteome</keyword>
<dbReference type="STRING" id="430522.BFS30_19035"/>
<feature type="domain" description="TonB-dependent receptor-like beta-barrel" evidence="17">
    <location>
        <begin position="308"/>
        <end position="761"/>
    </location>
</feature>
<dbReference type="PANTHER" id="PTHR32552">
    <property type="entry name" value="FERRICHROME IRON RECEPTOR-RELATED"/>
    <property type="match status" value="1"/>
</dbReference>
<dbReference type="InterPro" id="IPR008969">
    <property type="entry name" value="CarboxyPept-like_regulatory"/>
</dbReference>
<evidence type="ECO:0000256" key="12">
    <source>
        <dbReference type="ARBA" id="ARBA00023170"/>
    </source>
</evidence>
<evidence type="ECO:0000256" key="5">
    <source>
        <dbReference type="ARBA" id="ARBA00022496"/>
    </source>
</evidence>
<feature type="chain" id="PRO_5010161668" evidence="16">
    <location>
        <begin position="21"/>
        <end position="799"/>
    </location>
</feature>
<dbReference type="InterPro" id="IPR036942">
    <property type="entry name" value="Beta-barrel_TonB_sf"/>
</dbReference>
<feature type="domain" description="TonB-dependent receptor plug" evidence="18">
    <location>
        <begin position="134"/>
        <end position="233"/>
    </location>
</feature>
<evidence type="ECO:0000256" key="2">
    <source>
        <dbReference type="ARBA" id="ARBA00009810"/>
    </source>
</evidence>
<evidence type="ECO:0000256" key="10">
    <source>
        <dbReference type="ARBA" id="ARBA00023077"/>
    </source>
</evidence>
<evidence type="ECO:0000256" key="7">
    <source>
        <dbReference type="ARBA" id="ARBA00022729"/>
    </source>
</evidence>
<evidence type="ECO:0000256" key="9">
    <source>
        <dbReference type="ARBA" id="ARBA00023065"/>
    </source>
</evidence>
<dbReference type="SUPFAM" id="SSF49464">
    <property type="entry name" value="Carboxypeptidase regulatory domain-like"/>
    <property type="match status" value="1"/>
</dbReference>
<reference evidence="20" key="1">
    <citation type="submission" date="2016-10" db="EMBL/GenBank/DDBJ databases">
        <authorList>
            <person name="Varghese N."/>
            <person name="Submissions S."/>
        </authorList>
    </citation>
    <scope>NUCLEOTIDE SEQUENCE [LARGE SCALE GENOMIC DNA]</scope>
    <source>
        <strain evidence="20">DSM 19110</strain>
    </source>
</reference>
<evidence type="ECO:0000256" key="4">
    <source>
        <dbReference type="ARBA" id="ARBA00022452"/>
    </source>
</evidence>
<organism evidence="19 20">
    <name type="scientific">Pedobacter steynii</name>
    <dbReference type="NCBI Taxonomy" id="430522"/>
    <lineage>
        <taxon>Bacteria</taxon>
        <taxon>Pseudomonadati</taxon>
        <taxon>Bacteroidota</taxon>
        <taxon>Sphingobacteriia</taxon>
        <taxon>Sphingobacteriales</taxon>
        <taxon>Sphingobacteriaceae</taxon>
        <taxon>Pedobacter</taxon>
    </lineage>
</organism>
<feature type="signal peptide" evidence="16">
    <location>
        <begin position="1"/>
        <end position="20"/>
    </location>
</feature>
<dbReference type="Gene3D" id="2.40.170.20">
    <property type="entry name" value="TonB-dependent receptor, beta-barrel domain"/>
    <property type="match status" value="1"/>
</dbReference>
<dbReference type="PANTHER" id="PTHR32552:SF68">
    <property type="entry name" value="FERRICHROME OUTER MEMBRANE TRANSPORTER_PHAGE RECEPTOR"/>
    <property type="match status" value="1"/>
</dbReference>
<keyword evidence="3 14" id="KW-0813">Transport</keyword>
<evidence type="ECO:0000256" key="3">
    <source>
        <dbReference type="ARBA" id="ARBA00022448"/>
    </source>
</evidence>
<dbReference type="EMBL" id="FNGY01000007">
    <property type="protein sequence ID" value="SDN42730.1"/>
    <property type="molecule type" value="Genomic_DNA"/>
</dbReference>
<dbReference type="InterPro" id="IPR010105">
    <property type="entry name" value="TonB_sidphr_rcpt"/>
</dbReference>
<dbReference type="GO" id="GO:0038023">
    <property type="term" value="F:signaling receptor activity"/>
    <property type="evidence" value="ECO:0007669"/>
    <property type="project" value="InterPro"/>
</dbReference>
<evidence type="ECO:0000256" key="1">
    <source>
        <dbReference type="ARBA" id="ARBA00004571"/>
    </source>
</evidence>
<comment type="subcellular location">
    <subcellularLocation>
        <location evidence="1 14">Cell outer membrane</location>
        <topology evidence="1 14">Multi-pass membrane protein</topology>
    </subcellularLocation>
</comment>
<keyword evidence="11 14" id="KW-0472">Membrane</keyword>
<dbReference type="InterPro" id="IPR037066">
    <property type="entry name" value="Plug_dom_sf"/>
</dbReference>
<dbReference type="GO" id="GO:0009279">
    <property type="term" value="C:cell outer membrane"/>
    <property type="evidence" value="ECO:0007669"/>
    <property type="project" value="UniProtKB-SubCell"/>
</dbReference>
<dbReference type="RefSeq" id="WP_074610633.1">
    <property type="nucleotide sequence ID" value="NZ_FNGY01000007.1"/>
</dbReference>
<evidence type="ECO:0000256" key="15">
    <source>
        <dbReference type="RuleBase" id="RU003357"/>
    </source>
</evidence>
<protein>
    <submittedName>
        <fullName evidence="19">Iron complex outermembrane recepter protein</fullName>
    </submittedName>
</protein>
<keyword evidence="5" id="KW-0410">Iron transport</keyword>
<dbReference type="OrthoDB" id="9775095at2"/>
<evidence type="ECO:0000313" key="19">
    <source>
        <dbReference type="EMBL" id="SDN42730.1"/>
    </source>
</evidence>
<evidence type="ECO:0000256" key="16">
    <source>
        <dbReference type="SAM" id="SignalP"/>
    </source>
</evidence>
<dbReference type="PROSITE" id="PS52016">
    <property type="entry name" value="TONB_DEPENDENT_REC_3"/>
    <property type="match status" value="1"/>
</dbReference>
<dbReference type="Pfam" id="PF07715">
    <property type="entry name" value="Plug"/>
    <property type="match status" value="1"/>
</dbReference>
<keyword evidence="12" id="KW-0675">Receptor</keyword>
<evidence type="ECO:0000256" key="14">
    <source>
        <dbReference type="PROSITE-ProRule" id="PRU01360"/>
    </source>
</evidence>
<gene>
    <name evidence="19" type="ORF">SAMN05421820_107358</name>
</gene>
<dbReference type="Proteomes" id="UP000183200">
    <property type="component" value="Unassembled WGS sequence"/>
</dbReference>
<evidence type="ECO:0000256" key="8">
    <source>
        <dbReference type="ARBA" id="ARBA00023004"/>
    </source>
</evidence>
<dbReference type="InterPro" id="IPR012910">
    <property type="entry name" value="Plug_dom"/>
</dbReference>
<keyword evidence="13 14" id="KW-0998">Cell outer membrane</keyword>
<dbReference type="Pfam" id="PF00593">
    <property type="entry name" value="TonB_dep_Rec_b-barrel"/>
    <property type="match status" value="1"/>
</dbReference>
<keyword evidence="9" id="KW-0406">Ion transport</keyword>
<keyword evidence="8" id="KW-0408">Iron</keyword>
<dbReference type="InterPro" id="IPR000531">
    <property type="entry name" value="Beta-barrel_TonB"/>
</dbReference>
<name>A0A1H0BAP7_9SPHI</name>
<dbReference type="GO" id="GO:0015891">
    <property type="term" value="P:siderophore transport"/>
    <property type="evidence" value="ECO:0007669"/>
    <property type="project" value="InterPro"/>
</dbReference>
<dbReference type="InterPro" id="IPR039426">
    <property type="entry name" value="TonB-dep_rcpt-like"/>
</dbReference>
<keyword evidence="6 14" id="KW-0812">Transmembrane</keyword>
<dbReference type="SUPFAM" id="SSF56935">
    <property type="entry name" value="Porins"/>
    <property type="match status" value="1"/>
</dbReference>